<dbReference type="Gene3D" id="3.40.50.300">
    <property type="entry name" value="P-loop containing nucleotide triphosphate hydrolases"/>
    <property type="match status" value="1"/>
</dbReference>
<feature type="region of interest" description="Disordered" evidence="1">
    <location>
        <begin position="110"/>
        <end position="130"/>
    </location>
</feature>
<proteinExistence type="predicted"/>
<accession>A0ABU5UYT0</accession>
<dbReference type="InterPro" id="IPR027417">
    <property type="entry name" value="P-loop_NTPase"/>
</dbReference>
<organism evidence="2 3">
    <name type="scientific">Stenotrophomonas capsici</name>
    <dbReference type="NCBI Taxonomy" id="3110230"/>
    <lineage>
        <taxon>Bacteria</taxon>
        <taxon>Pseudomonadati</taxon>
        <taxon>Pseudomonadota</taxon>
        <taxon>Gammaproteobacteria</taxon>
        <taxon>Lysobacterales</taxon>
        <taxon>Lysobacteraceae</taxon>
        <taxon>Stenotrophomonas</taxon>
    </lineage>
</organism>
<protein>
    <submittedName>
        <fullName evidence="2">Uncharacterized protein</fullName>
    </submittedName>
</protein>
<gene>
    <name evidence="2" type="ORF">VA603_01410</name>
</gene>
<evidence type="ECO:0000256" key="1">
    <source>
        <dbReference type="SAM" id="MobiDB-lite"/>
    </source>
</evidence>
<dbReference type="Proteomes" id="UP001301653">
    <property type="component" value="Unassembled WGS sequence"/>
</dbReference>
<evidence type="ECO:0000313" key="2">
    <source>
        <dbReference type="EMBL" id="MEA5666196.1"/>
    </source>
</evidence>
<comment type="caution">
    <text evidence="2">The sequence shown here is derived from an EMBL/GenBank/DDBJ whole genome shotgun (WGS) entry which is preliminary data.</text>
</comment>
<sequence length="148" mass="16617">MSDKHGTLILIQGLAGSGKSHLIELLRYDFLIQENFAASESSEKRNIDDLARELRCGRCCIVSERKYRSNVERSTFIQKVTAAVSPSPHPTIKVICFENDIETANHNCRTRTNKAHDPTGDGHVAQNDDDTRDYEIPADAIVVKVHRI</sequence>
<dbReference type="RefSeq" id="WP_323437725.1">
    <property type="nucleotide sequence ID" value="NZ_JAYFUH010000043.1"/>
</dbReference>
<name>A0ABU5UYT0_9GAMM</name>
<keyword evidence="3" id="KW-1185">Reference proteome</keyword>
<reference evidence="2 3" key="1">
    <citation type="submission" date="2023-12" db="EMBL/GenBank/DDBJ databases">
        <title>Stenotrophomonas guangdongensis sp. nov., isolated from wilted pepper plants (Capsicum annuum).</title>
        <authorList>
            <person name="Qiu M."/>
            <person name="Li Y."/>
            <person name="Liu Q."/>
            <person name="Zhang X."/>
            <person name="Huang Y."/>
            <person name="Guo R."/>
            <person name="Hu M."/>
            <person name="Zhou J."/>
            <person name="Zhou X."/>
        </authorList>
    </citation>
    <scope>NUCLEOTIDE SEQUENCE [LARGE SCALE GENOMIC DNA]</scope>
    <source>
        <strain evidence="2 3">MH1</strain>
    </source>
</reference>
<evidence type="ECO:0000313" key="3">
    <source>
        <dbReference type="Proteomes" id="UP001301653"/>
    </source>
</evidence>
<dbReference type="EMBL" id="JAYFUH010000043">
    <property type="protein sequence ID" value="MEA5666196.1"/>
    <property type="molecule type" value="Genomic_DNA"/>
</dbReference>